<proteinExistence type="predicted"/>
<dbReference type="InterPro" id="IPR046816">
    <property type="entry name" value="MmeI_Mtase"/>
</dbReference>
<dbReference type="Gene3D" id="3.40.50.150">
    <property type="entry name" value="Vaccinia Virus protein VP39"/>
    <property type="match status" value="1"/>
</dbReference>
<comment type="caution">
    <text evidence="6">The sequence shown here is derived from an EMBL/GenBank/DDBJ whole genome shotgun (WGS) entry which is preliminary data.</text>
</comment>
<gene>
    <name evidence="6" type="ORF">ACFHYO_14710</name>
</gene>
<keyword evidence="2 6" id="KW-0489">Methyltransferase</keyword>
<name>A0ABV6T7V5_9RHOB</name>
<organism evidence="6 7">
    <name type="scientific">Paracoccus panacisoli</name>
    <dbReference type="NCBI Taxonomy" id="1510163"/>
    <lineage>
        <taxon>Bacteria</taxon>
        <taxon>Pseudomonadati</taxon>
        <taxon>Pseudomonadota</taxon>
        <taxon>Alphaproteobacteria</taxon>
        <taxon>Rhodobacterales</taxon>
        <taxon>Paracoccaceae</taxon>
        <taxon>Paracoccus</taxon>
    </lineage>
</organism>
<evidence type="ECO:0000259" key="5">
    <source>
        <dbReference type="Pfam" id="PF20473"/>
    </source>
</evidence>
<dbReference type="EC" id="2.1.1.72" evidence="1"/>
<keyword evidence="7" id="KW-1185">Reference proteome</keyword>
<keyword evidence="3" id="KW-0808">Transferase</keyword>
<dbReference type="Proteomes" id="UP001589920">
    <property type="component" value="Unassembled WGS sequence"/>
</dbReference>
<evidence type="ECO:0000256" key="2">
    <source>
        <dbReference type="ARBA" id="ARBA00022603"/>
    </source>
</evidence>
<evidence type="ECO:0000313" key="6">
    <source>
        <dbReference type="EMBL" id="MFC0813353.1"/>
    </source>
</evidence>
<comment type="catalytic activity">
    <reaction evidence="4">
        <text>a 2'-deoxyadenosine in DNA + S-adenosyl-L-methionine = an N(6)-methyl-2'-deoxyadenosine in DNA + S-adenosyl-L-homocysteine + H(+)</text>
        <dbReference type="Rhea" id="RHEA:15197"/>
        <dbReference type="Rhea" id="RHEA-COMP:12418"/>
        <dbReference type="Rhea" id="RHEA-COMP:12419"/>
        <dbReference type="ChEBI" id="CHEBI:15378"/>
        <dbReference type="ChEBI" id="CHEBI:57856"/>
        <dbReference type="ChEBI" id="CHEBI:59789"/>
        <dbReference type="ChEBI" id="CHEBI:90615"/>
        <dbReference type="ChEBI" id="CHEBI:90616"/>
        <dbReference type="EC" id="2.1.1.72"/>
    </reaction>
</comment>
<evidence type="ECO:0000256" key="1">
    <source>
        <dbReference type="ARBA" id="ARBA00011900"/>
    </source>
</evidence>
<dbReference type="PANTHER" id="PTHR33841">
    <property type="entry name" value="DNA METHYLTRANSFERASE YEEA-RELATED"/>
    <property type="match status" value="1"/>
</dbReference>
<reference evidence="6 7" key="1">
    <citation type="submission" date="2024-09" db="EMBL/GenBank/DDBJ databases">
        <authorList>
            <person name="Sun Q."/>
            <person name="Mori K."/>
        </authorList>
    </citation>
    <scope>NUCLEOTIDE SEQUENCE [LARGE SCALE GENOMIC DNA]</scope>
    <source>
        <strain evidence="6 7">KCTC 42086</strain>
    </source>
</reference>
<dbReference type="PANTHER" id="PTHR33841:SF1">
    <property type="entry name" value="DNA METHYLTRANSFERASE A"/>
    <property type="match status" value="1"/>
</dbReference>
<protein>
    <recommendedName>
        <fullName evidence="1">site-specific DNA-methyltransferase (adenine-specific)</fullName>
        <ecNumber evidence="1">2.1.1.72</ecNumber>
    </recommendedName>
</protein>
<dbReference type="RefSeq" id="WP_394321376.1">
    <property type="nucleotide sequence ID" value="NZ_JBHMQU010000083.1"/>
</dbReference>
<dbReference type="Pfam" id="PF20473">
    <property type="entry name" value="MmeI_Mtase"/>
    <property type="match status" value="1"/>
</dbReference>
<dbReference type="PRINTS" id="PR00507">
    <property type="entry name" value="N12N6MTFRASE"/>
</dbReference>
<sequence>MSVLASIERGLLDLGYSADALHRAYSFADVLDSAAKTRTVVLAAFTQTPESFRSAAFGVVEGEPDSAAAVMANRALGAPIFFSIDSRDVGVWAVGAQAPRLLERVSVDQLADLFGRYRDSWTPQALHRAKSLELPRGPIQVDFIDLGLLPAIEQEVQYKLHRTMAEVLDLLLPSDAGQEGQKDAFRLTFRLLAAKILIDREHPAAADWAHDDASAVLSGIQGYYGLGLLGSDVAEVSAENIVAAWARLRSSITLRNISSDSLAFVYENTLVTADTRKLFGTHSTPRPLAEYVLSQLDLSRCKPETVRIAEPFAGAGIFLVAALRELRDLLPPDWPAERRHHFLVERLVGAELDAFACEVATLSLILADYPNANGWHISSTDLFKVGALSAFLEGATIILCNPPFEDFTVEERQDYPEAFAVSPSKAMVALHAAIDACPEALGFVLPRGVLQQAKYRNLRSRLAAAYARVELVSLPDRIFEKATYPCALVIASDRRQVATVAKPVRLIAKTVTDAGRAQFLTDGVVTSRREAIRPTSEGVLWVGELDAIWSYLAEVPRLGDHVEIFRGLQWRSQRTGVHDEPGPKRERGLYRPADSLIPFHLMSSVWLSTDPGLNLYPGPLTRAWDKPKVLINNQRSSRGPWRLAAAADDSGLWASQQFTGLWPTGDYDIRALAAILNGPLANAFVTEHSTDHDFTNVMLGSIPLPRKLDMITLGAAVREYEALIDEKGHAVLVGNEYDSRLDRLLVLIDALVLDGYDLPPRLERQLFSYFEGRKRPVQHTFSGWLPVNLKGYVPLYEWLTRDHASNHGAWVLDVFKPAPDEENDALARFLF</sequence>
<dbReference type="GO" id="GO:0032259">
    <property type="term" value="P:methylation"/>
    <property type="evidence" value="ECO:0007669"/>
    <property type="project" value="UniProtKB-KW"/>
</dbReference>
<evidence type="ECO:0000256" key="3">
    <source>
        <dbReference type="ARBA" id="ARBA00022679"/>
    </source>
</evidence>
<evidence type="ECO:0000313" key="7">
    <source>
        <dbReference type="Proteomes" id="UP001589920"/>
    </source>
</evidence>
<accession>A0ABV6T7V5</accession>
<dbReference type="GO" id="GO:0008168">
    <property type="term" value="F:methyltransferase activity"/>
    <property type="evidence" value="ECO:0007669"/>
    <property type="project" value="UniProtKB-KW"/>
</dbReference>
<dbReference type="SUPFAM" id="SSF53335">
    <property type="entry name" value="S-adenosyl-L-methionine-dependent methyltransferases"/>
    <property type="match status" value="1"/>
</dbReference>
<dbReference type="EMBL" id="JBHMQU010000083">
    <property type="protein sequence ID" value="MFC0813353.1"/>
    <property type="molecule type" value="Genomic_DNA"/>
</dbReference>
<dbReference type="InterPro" id="IPR029063">
    <property type="entry name" value="SAM-dependent_MTases_sf"/>
</dbReference>
<feature type="domain" description="MmeI-like DNA-methyltransferase" evidence="5">
    <location>
        <begin position="304"/>
        <end position="370"/>
    </location>
</feature>
<evidence type="ECO:0000256" key="4">
    <source>
        <dbReference type="ARBA" id="ARBA00047942"/>
    </source>
</evidence>
<dbReference type="InterPro" id="IPR050953">
    <property type="entry name" value="N4_N6_ade-DNA_methylase"/>
</dbReference>